<dbReference type="AlphaFoldDB" id="A0A2X3MJR9"/>
<protein>
    <recommendedName>
        <fullName evidence="6">DUF2207 domain-containing protein</fullName>
    </recommendedName>
</protein>
<keyword evidence="1" id="KW-1133">Transmembrane helix</keyword>
<proteinExistence type="predicted"/>
<keyword evidence="1" id="KW-0472">Membrane</keyword>
<dbReference type="InterPro" id="IPR018702">
    <property type="entry name" value="DUF2207"/>
</dbReference>
<evidence type="ECO:0000256" key="1">
    <source>
        <dbReference type="SAM" id="Phobius"/>
    </source>
</evidence>
<dbReference type="RefSeq" id="WP_122030612.1">
    <property type="nucleotide sequence ID" value="NZ_LS483254.1"/>
</dbReference>
<feature type="transmembrane region" description="Helical" evidence="1">
    <location>
        <begin position="228"/>
        <end position="245"/>
    </location>
</feature>
<sequence>MTRFALVLALLFPILGCGEEIQSYSVRAEIGEDGSVAVREEIVVYFDVARHGVYREIPISYRLPTGETYRLRVTVDEVLAEGEPVPYRKYTEGKNLVLQIGDPDRTVRGPIAYTIRYQLRRALRRYDEEIELYWNAIGTDWAMPIARARVEIAFPPEVAPTDVRTVGYRGAYGTMGPWELGWADGSLVGEAAGLRAGEGLTVAVRFPEGTVALPGAWQGFLWFLQDNLYAGIPILILVGMFTLWWKRGRDPKVGSVAPEYTPIAGLGPAEAGVLLDNRVDPRDFAAGILSLATKGHIKIREIWTDESAREPDDFELVATESDAPLTPYEQALRDALLGGAGSRKLSDLKYKLYDKMPGLKTRLYMDLSEDGYYLGNPNHVRSAYYGIGIGTIVLAAFLGSLTQSLYLGLALGVSGLIILLFAPFMPKRTGKGTEALRSVLGLVEYIRRAEVDRIEFAAREKHFDELLPYAMALGLTELWTKKFDGLLAQPPQWYEGRFPTFAPYWFGRRLVALQHSAYSAATSAPRSAHSGGWSGGSGFGGRGFSGGGMGGGGGRSW</sequence>
<feature type="transmembrane region" description="Helical" evidence="1">
    <location>
        <begin position="405"/>
        <end position="424"/>
    </location>
</feature>
<evidence type="ECO:0000313" key="5">
    <source>
        <dbReference type="Proteomes" id="UP000249818"/>
    </source>
</evidence>
<dbReference type="Pfam" id="PF09972">
    <property type="entry name" value="DUF2207"/>
    <property type="match status" value="1"/>
</dbReference>
<dbReference type="InterPro" id="IPR048389">
    <property type="entry name" value="YciQ-like_C"/>
</dbReference>
<keyword evidence="5" id="KW-1185">Reference proteome</keyword>
<feature type="domain" description="DUF2207" evidence="2">
    <location>
        <begin position="20"/>
        <end position="206"/>
    </location>
</feature>
<dbReference type="EMBL" id="LS483254">
    <property type="protein sequence ID" value="SQD92385.1"/>
    <property type="molecule type" value="Genomic_DNA"/>
</dbReference>
<evidence type="ECO:0008006" key="6">
    <source>
        <dbReference type="Google" id="ProtNLM"/>
    </source>
</evidence>
<feature type="domain" description="Predicted membrane protein YciQ-like C-terminal" evidence="3">
    <location>
        <begin position="258"/>
        <end position="483"/>
    </location>
</feature>
<reference evidence="5" key="1">
    <citation type="submission" date="2018-05" db="EMBL/GenBank/DDBJ databases">
        <authorList>
            <person name="Hao L."/>
        </authorList>
    </citation>
    <scope>NUCLEOTIDE SEQUENCE [LARGE SCALE GENOMIC DNA]</scope>
</reference>
<evidence type="ECO:0000259" key="3">
    <source>
        <dbReference type="Pfam" id="PF20990"/>
    </source>
</evidence>
<evidence type="ECO:0000259" key="2">
    <source>
        <dbReference type="Pfam" id="PF09972"/>
    </source>
</evidence>
<evidence type="ECO:0000313" key="4">
    <source>
        <dbReference type="EMBL" id="SQD92385.1"/>
    </source>
</evidence>
<accession>A0A2X3MJR9</accession>
<organism evidence="4 5">
    <name type="scientific">Candidatus Bipolaricaulis anaerobius</name>
    <dbReference type="NCBI Taxonomy" id="2026885"/>
    <lineage>
        <taxon>Bacteria</taxon>
        <taxon>Candidatus Bipolaricaulota</taxon>
        <taxon>Candidatus Bipolaricaulia</taxon>
        <taxon>Candidatus Bipolaricaulales</taxon>
        <taxon>Candidatus Bipolaricaulaceae</taxon>
        <taxon>Candidatus Bipolaricaulis</taxon>
    </lineage>
</organism>
<feature type="transmembrane region" description="Helical" evidence="1">
    <location>
        <begin position="382"/>
        <end position="399"/>
    </location>
</feature>
<keyword evidence="1" id="KW-0812">Transmembrane</keyword>
<gene>
    <name evidence="4" type="ORF">BARAN1_0360</name>
</gene>
<name>A0A2X3MJR9_9BACT</name>
<dbReference type="KEGG" id="bana:BARAN1_0360"/>
<dbReference type="OrthoDB" id="9767603at2"/>
<dbReference type="Proteomes" id="UP000249818">
    <property type="component" value="Chromosome BARAN1"/>
</dbReference>
<dbReference type="Pfam" id="PF20990">
    <property type="entry name" value="DUF2207_C"/>
    <property type="match status" value="1"/>
</dbReference>